<feature type="signal peptide" evidence="2">
    <location>
        <begin position="1"/>
        <end position="20"/>
    </location>
</feature>
<feature type="chain" id="PRO_5042107204" evidence="2">
    <location>
        <begin position="21"/>
        <end position="152"/>
    </location>
</feature>
<dbReference type="AlphaFoldDB" id="A0AAE1BK45"/>
<keyword evidence="4" id="KW-1185">Reference proteome</keyword>
<feature type="compositionally biased region" description="Acidic residues" evidence="1">
    <location>
        <begin position="111"/>
        <end position="152"/>
    </location>
</feature>
<proteinExistence type="predicted"/>
<keyword evidence="2" id="KW-0732">Signal</keyword>
<comment type="caution">
    <text evidence="3">The sequence shown here is derived from an EMBL/GenBank/DDBJ whole genome shotgun (WGS) entry which is preliminary data.</text>
</comment>
<organism evidence="3 4">
    <name type="scientific">Petrolisthes cinctipes</name>
    <name type="common">Flat porcelain crab</name>
    <dbReference type="NCBI Taxonomy" id="88211"/>
    <lineage>
        <taxon>Eukaryota</taxon>
        <taxon>Metazoa</taxon>
        <taxon>Ecdysozoa</taxon>
        <taxon>Arthropoda</taxon>
        <taxon>Crustacea</taxon>
        <taxon>Multicrustacea</taxon>
        <taxon>Malacostraca</taxon>
        <taxon>Eumalacostraca</taxon>
        <taxon>Eucarida</taxon>
        <taxon>Decapoda</taxon>
        <taxon>Pleocyemata</taxon>
        <taxon>Anomura</taxon>
        <taxon>Galatheoidea</taxon>
        <taxon>Porcellanidae</taxon>
        <taxon>Petrolisthes</taxon>
    </lineage>
</organism>
<sequence length="152" mass="16949">MVVVGVVVAVVVACVVAVAGDYEGLRLVEGGYEGLVVAITDHVPQQHCNQVILGIKTVEQDRQRTVTSGSTHQRTVTRRSTVTSTDMRPFVNSNNVMAGGDESIWHTKREEDEEEEEKEEEEEEEEEEEGEGEEEEEERGAWEGMEDEERGA</sequence>
<name>A0AAE1BK45_PETCI</name>
<evidence type="ECO:0000256" key="1">
    <source>
        <dbReference type="SAM" id="MobiDB-lite"/>
    </source>
</evidence>
<dbReference type="EMBL" id="JAWQEG010008113">
    <property type="protein sequence ID" value="KAK3850959.1"/>
    <property type="molecule type" value="Genomic_DNA"/>
</dbReference>
<evidence type="ECO:0000256" key="2">
    <source>
        <dbReference type="SAM" id="SignalP"/>
    </source>
</evidence>
<reference evidence="3" key="1">
    <citation type="submission" date="2023-10" db="EMBL/GenBank/DDBJ databases">
        <title>Genome assemblies of two species of porcelain crab, Petrolisthes cinctipes and Petrolisthes manimaculis (Anomura: Porcellanidae).</title>
        <authorList>
            <person name="Angst P."/>
        </authorList>
    </citation>
    <scope>NUCLEOTIDE SEQUENCE</scope>
    <source>
        <strain evidence="3">PB745_01</strain>
        <tissue evidence="3">Gill</tissue>
    </source>
</reference>
<evidence type="ECO:0000313" key="4">
    <source>
        <dbReference type="Proteomes" id="UP001286313"/>
    </source>
</evidence>
<protein>
    <submittedName>
        <fullName evidence="3">Uncharacterized protein</fullName>
    </submittedName>
</protein>
<evidence type="ECO:0000313" key="3">
    <source>
        <dbReference type="EMBL" id="KAK3850959.1"/>
    </source>
</evidence>
<accession>A0AAE1BK45</accession>
<feature type="region of interest" description="Disordered" evidence="1">
    <location>
        <begin position="63"/>
        <end position="152"/>
    </location>
</feature>
<dbReference type="Proteomes" id="UP001286313">
    <property type="component" value="Unassembled WGS sequence"/>
</dbReference>
<gene>
    <name evidence="3" type="ORF">Pcinc_042361</name>
</gene>